<dbReference type="Pfam" id="PF02597">
    <property type="entry name" value="ThiS"/>
    <property type="match status" value="1"/>
</dbReference>
<dbReference type="AlphaFoldDB" id="A0A1W1C3Y9"/>
<dbReference type="SUPFAM" id="SSF54285">
    <property type="entry name" value="MoaD/ThiS"/>
    <property type="match status" value="1"/>
</dbReference>
<name>A0A1W1C3Y9_9ZZZZ</name>
<dbReference type="EMBL" id="FPHC01000061">
    <property type="protein sequence ID" value="SFV60479.1"/>
    <property type="molecule type" value="Genomic_DNA"/>
</dbReference>
<dbReference type="InterPro" id="IPR012675">
    <property type="entry name" value="Beta-grasp_dom_sf"/>
</dbReference>
<dbReference type="CDD" id="cd00565">
    <property type="entry name" value="Ubl_ThiS"/>
    <property type="match status" value="1"/>
</dbReference>
<dbReference type="NCBIfam" id="TIGR01683">
    <property type="entry name" value="thiS"/>
    <property type="match status" value="1"/>
</dbReference>
<accession>A0A1W1C3Y9</accession>
<dbReference type="InterPro" id="IPR003749">
    <property type="entry name" value="ThiS/MoaD-like"/>
</dbReference>
<gene>
    <name evidence="1" type="ORF">MNB_SV-6-1853</name>
</gene>
<proteinExistence type="predicted"/>
<organism evidence="1">
    <name type="scientific">hydrothermal vent metagenome</name>
    <dbReference type="NCBI Taxonomy" id="652676"/>
    <lineage>
        <taxon>unclassified sequences</taxon>
        <taxon>metagenomes</taxon>
        <taxon>ecological metagenomes</taxon>
    </lineage>
</organism>
<evidence type="ECO:0008006" key="2">
    <source>
        <dbReference type="Google" id="ProtNLM"/>
    </source>
</evidence>
<dbReference type="PANTHER" id="PTHR34472">
    <property type="entry name" value="SULFUR CARRIER PROTEIN THIS"/>
    <property type="match status" value="1"/>
</dbReference>
<sequence>MIIVTVNGESRELPDNTTLLSLMSTLNIKVKIMAAAINMEVVKKSDWDSRVLVDGDRVELLHFVGGG</sequence>
<evidence type="ECO:0000313" key="1">
    <source>
        <dbReference type="EMBL" id="SFV60479.1"/>
    </source>
</evidence>
<dbReference type="Gene3D" id="3.10.20.30">
    <property type="match status" value="1"/>
</dbReference>
<protein>
    <recommendedName>
        <fullName evidence="2">Sulfur carrier protein ThiS</fullName>
    </recommendedName>
</protein>
<dbReference type="PANTHER" id="PTHR34472:SF1">
    <property type="entry name" value="SULFUR CARRIER PROTEIN THIS"/>
    <property type="match status" value="1"/>
</dbReference>
<dbReference type="InterPro" id="IPR010035">
    <property type="entry name" value="Thi_S"/>
</dbReference>
<dbReference type="InterPro" id="IPR016155">
    <property type="entry name" value="Mopterin_synth/thiamin_S_b"/>
</dbReference>
<reference evidence="1" key="1">
    <citation type="submission" date="2016-10" db="EMBL/GenBank/DDBJ databases">
        <authorList>
            <person name="de Groot N.N."/>
        </authorList>
    </citation>
    <scope>NUCLEOTIDE SEQUENCE</scope>
</reference>